<gene>
    <name evidence="2" type="ORF">Ciccas_003319</name>
</gene>
<proteinExistence type="predicted"/>
<dbReference type="AlphaFoldDB" id="A0ABD2QEP8"/>
<evidence type="ECO:0000313" key="3">
    <source>
        <dbReference type="Proteomes" id="UP001626550"/>
    </source>
</evidence>
<evidence type="ECO:0000259" key="1">
    <source>
        <dbReference type="SMART" id="SM00181"/>
    </source>
</evidence>
<dbReference type="SUPFAM" id="SSF63825">
    <property type="entry name" value="YWTD domain"/>
    <property type="match status" value="1"/>
</dbReference>
<evidence type="ECO:0000313" key="2">
    <source>
        <dbReference type="EMBL" id="KAL3318016.1"/>
    </source>
</evidence>
<name>A0ABD2QEP8_9PLAT</name>
<sequence length="197" mass="22112">MLGDLLESSTVEENSHLAIDLLGNEIIWNEPKSGKIWAIDLKTNATRLLFQNAGYRPSIVEVFAHSIYFYDGIQSAIFRVNKHGHSLEMVHQAKEVSSLRILHDMTRPAWLNRCYTNPCSHLCLPAPLLEYPPRHPSFVCACADGWLLSEDGETCRQSKQVLKKAMLSLTDAIPALFSNPGSMDAFKHTLFGSQSRN</sequence>
<reference evidence="2 3" key="1">
    <citation type="submission" date="2024-11" db="EMBL/GenBank/DDBJ databases">
        <title>Adaptive evolution of stress response genes in parasites aligns with host niche diversity.</title>
        <authorList>
            <person name="Hahn C."/>
            <person name="Resl P."/>
        </authorList>
    </citation>
    <scope>NUCLEOTIDE SEQUENCE [LARGE SCALE GENOMIC DNA]</scope>
    <source>
        <strain evidence="2">EGGRZ-B1_66</strain>
        <tissue evidence="2">Body</tissue>
    </source>
</reference>
<dbReference type="InterPro" id="IPR000742">
    <property type="entry name" value="EGF"/>
</dbReference>
<dbReference type="Proteomes" id="UP001626550">
    <property type="component" value="Unassembled WGS sequence"/>
</dbReference>
<comment type="caution">
    <text evidence="2">The sequence shown here is derived from an EMBL/GenBank/DDBJ whole genome shotgun (WGS) entry which is preliminary data.</text>
</comment>
<organism evidence="2 3">
    <name type="scientific">Cichlidogyrus casuarinus</name>
    <dbReference type="NCBI Taxonomy" id="1844966"/>
    <lineage>
        <taxon>Eukaryota</taxon>
        <taxon>Metazoa</taxon>
        <taxon>Spiralia</taxon>
        <taxon>Lophotrochozoa</taxon>
        <taxon>Platyhelminthes</taxon>
        <taxon>Monogenea</taxon>
        <taxon>Monopisthocotylea</taxon>
        <taxon>Dactylogyridea</taxon>
        <taxon>Ancyrocephalidae</taxon>
        <taxon>Cichlidogyrus</taxon>
    </lineage>
</organism>
<dbReference type="SMART" id="SM00181">
    <property type="entry name" value="EGF"/>
    <property type="match status" value="1"/>
</dbReference>
<feature type="domain" description="EGF-like" evidence="1">
    <location>
        <begin position="113"/>
        <end position="156"/>
    </location>
</feature>
<dbReference type="InterPro" id="IPR050778">
    <property type="entry name" value="Cueball_EGF_LRP_Nidogen"/>
</dbReference>
<dbReference type="SUPFAM" id="SSF57196">
    <property type="entry name" value="EGF/Laminin"/>
    <property type="match status" value="1"/>
</dbReference>
<dbReference type="EMBL" id="JBJKFK010000298">
    <property type="protein sequence ID" value="KAL3318016.1"/>
    <property type="molecule type" value="Genomic_DNA"/>
</dbReference>
<keyword evidence="3" id="KW-1185">Reference proteome</keyword>
<dbReference type="PANTHER" id="PTHR46513">
    <property type="entry name" value="VITELLOGENIN RECEPTOR-LIKE PROTEIN-RELATED-RELATED"/>
    <property type="match status" value="1"/>
</dbReference>
<dbReference type="InterPro" id="IPR011042">
    <property type="entry name" value="6-blade_b-propeller_TolB-like"/>
</dbReference>
<protein>
    <recommendedName>
        <fullName evidence="1">EGF-like domain-containing protein</fullName>
    </recommendedName>
</protein>
<accession>A0ABD2QEP8</accession>
<dbReference type="Gene3D" id="2.120.10.30">
    <property type="entry name" value="TolB, C-terminal domain"/>
    <property type="match status" value="1"/>
</dbReference>